<dbReference type="EMBL" id="AQFT01000066">
    <property type="protein sequence ID" value="EMZ27940.1"/>
    <property type="molecule type" value="Genomic_DNA"/>
</dbReference>
<dbReference type="SUPFAM" id="SSF48317">
    <property type="entry name" value="Acid phosphatase/Vanadium-dependent haloperoxidase"/>
    <property type="match status" value="1"/>
</dbReference>
<keyword evidence="3 7" id="KW-0812">Transmembrane</keyword>
<dbReference type="STRING" id="1235802.C823_02081"/>
<reference evidence="9 10" key="1">
    <citation type="journal article" date="2014" name="Genome Announc.">
        <title>Draft genome sequences of the altered schaedler flora, a defined bacterial community from gnotobiotic mice.</title>
        <authorList>
            <person name="Wannemuehler M.J."/>
            <person name="Overstreet A.M."/>
            <person name="Ward D.V."/>
            <person name="Phillips G.J."/>
        </authorList>
    </citation>
    <scope>NUCLEOTIDE SEQUENCE [LARGE SCALE GENOMIC DNA]</scope>
    <source>
        <strain evidence="9 10">ASF492</strain>
    </source>
</reference>
<proteinExistence type="predicted"/>
<feature type="transmembrane region" description="Helical" evidence="7">
    <location>
        <begin position="61"/>
        <end position="80"/>
    </location>
</feature>
<keyword evidence="6 7" id="KW-0472">Membrane</keyword>
<dbReference type="PANTHER" id="PTHR14969">
    <property type="entry name" value="SPHINGOSINE-1-PHOSPHATE PHOSPHOHYDROLASE"/>
    <property type="match status" value="1"/>
</dbReference>
<keyword evidence="4" id="KW-0378">Hydrolase</keyword>
<dbReference type="GO" id="GO:0005886">
    <property type="term" value="C:plasma membrane"/>
    <property type="evidence" value="ECO:0007669"/>
    <property type="project" value="UniProtKB-SubCell"/>
</dbReference>
<feature type="transmembrane region" description="Helical" evidence="7">
    <location>
        <begin position="31"/>
        <end position="54"/>
    </location>
</feature>
<dbReference type="PANTHER" id="PTHR14969:SF62">
    <property type="entry name" value="DECAPRENYLPHOSPHORYL-5-PHOSPHORIBOSE PHOSPHATASE RV3807C-RELATED"/>
    <property type="match status" value="1"/>
</dbReference>
<evidence type="ECO:0000313" key="10">
    <source>
        <dbReference type="Proteomes" id="UP000012589"/>
    </source>
</evidence>
<evidence type="ECO:0000256" key="7">
    <source>
        <dbReference type="SAM" id="Phobius"/>
    </source>
</evidence>
<evidence type="ECO:0000256" key="5">
    <source>
        <dbReference type="ARBA" id="ARBA00022989"/>
    </source>
</evidence>
<comment type="caution">
    <text evidence="9">The sequence shown here is derived from an EMBL/GenBank/DDBJ whole genome shotgun (WGS) entry which is preliminary data.</text>
</comment>
<dbReference type="SMART" id="SM00014">
    <property type="entry name" value="acidPPc"/>
    <property type="match status" value="1"/>
</dbReference>
<dbReference type="AlphaFoldDB" id="N2APB9"/>
<dbReference type="Proteomes" id="UP000012589">
    <property type="component" value="Unassembled WGS sequence"/>
</dbReference>
<dbReference type="InterPro" id="IPR036938">
    <property type="entry name" value="PAP2/HPO_sf"/>
</dbReference>
<protein>
    <recommendedName>
        <fullName evidence="8">Phosphatidic acid phosphatase type 2/haloperoxidase domain-containing protein</fullName>
    </recommendedName>
</protein>
<dbReference type="HOGENOM" id="CLU_072573_10_3_9"/>
<accession>N2APB9</accession>
<dbReference type="Gene3D" id="1.20.144.10">
    <property type="entry name" value="Phosphatidic acid phosphatase type 2/haloperoxidase"/>
    <property type="match status" value="2"/>
</dbReference>
<evidence type="ECO:0000256" key="1">
    <source>
        <dbReference type="ARBA" id="ARBA00004651"/>
    </source>
</evidence>
<dbReference type="Pfam" id="PF01569">
    <property type="entry name" value="PAP2"/>
    <property type="match status" value="1"/>
</dbReference>
<keyword evidence="10" id="KW-1185">Reference proteome</keyword>
<dbReference type="eggNOG" id="COG0671">
    <property type="taxonomic scope" value="Bacteria"/>
</dbReference>
<organism evidence="9 10">
    <name type="scientific">Eubacterium plexicaudatum ASF492</name>
    <dbReference type="NCBI Taxonomy" id="1235802"/>
    <lineage>
        <taxon>Bacteria</taxon>
        <taxon>Bacillati</taxon>
        <taxon>Bacillota</taxon>
        <taxon>Clostridia</taxon>
        <taxon>Eubacteriales</taxon>
        <taxon>Eubacteriaceae</taxon>
        <taxon>Eubacterium</taxon>
    </lineage>
</organism>
<evidence type="ECO:0000259" key="8">
    <source>
        <dbReference type="SMART" id="SM00014"/>
    </source>
</evidence>
<evidence type="ECO:0000256" key="4">
    <source>
        <dbReference type="ARBA" id="ARBA00022801"/>
    </source>
</evidence>
<keyword evidence="5 7" id="KW-1133">Transmembrane helix</keyword>
<feature type="transmembrane region" description="Helical" evidence="7">
    <location>
        <begin position="157"/>
        <end position="175"/>
    </location>
</feature>
<name>N2APB9_9FIRM</name>
<evidence type="ECO:0000313" key="9">
    <source>
        <dbReference type="EMBL" id="EMZ27940.1"/>
    </source>
</evidence>
<dbReference type="InterPro" id="IPR000326">
    <property type="entry name" value="PAP2/HPO"/>
</dbReference>
<feature type="transmembrane region" description="Helical" evidence="7">
    <location>
        <begin position="131"/>
        <end position="151"/>
    </location>
</feature>
<dbReference type="GO" id="GO:0016787">
    <property type="term" value="F:hydrolase activity"/>
    <property type="evidence" value="ECO:0007669"/>
    <property type="project" value="UniProtKB-KW"/>
</dbReference>
<dbReference type="PATRIC" id="fig|1235802.3.peg.2212"/>
<evidence type="ECO:0000256" key="3">
    <source>
        <dbReference type="ARBA" id="ARBA00022692"/>
    </source>
</evidence>
<evidence type="ECO:0000256" key="2">
    <source>
        <dbReference type="ARBA" id="ARBA00022475"/>
    </source>
</evidence>
<keyword evidence="2" id="KW-1003">Cell membrane</keyword>
<comment type="subcellular location">
    <subcellularLocation>
        <location evidence="1">Cell membrane</location>
        <topology evidence="1">Multi-pass membrane protein</topology>
    </subcellularLocation>
</comment>
<gene>
    <name evidence="9" type="ORF">C823_02081</name>
</gene>
<evidence type="ECO:0000256" key="6">
    <source>
        <dbReference type="ARBA" id="ARBA00023136"/>
    </source>
</evidence>
<sequence>MIGMIELLTNVDIQILLFIQESVRVSWLTPIVVFITSLGNAGLFWILLSALLLLSKKTRKIGVISFLALLASLFLNNLLLKNLVGRIRPYDVCGMLTPLVAKPVDFSFPSGHTGSSFASAYVMYRYLPKKAGIALLVLAACIALSRLYVGVHYPSDVFVGMFTGIGSGWLAGWMYRRYFAKMID</sequence>
<feature type="domain" description="Phosphatidic acid phosphatase type 2/haloperoxidase" evidence="8">
    <location>
        <begin position="61"/>
        <end position="172"/>
    </location>
</feature>